<evidence type="ECO:0000313" key="2">
    <source>
        <dbReference type="Proteomes" id="UP000823046"/>
    </source>
</evidence>
<feature type="non-terminal residue" evidence="1">
    <location>
        <position position="1"/>
    </location>
</feature>
<gene>
    <name evidence="1" type="ORF">IE077_001659</name>
</gene>
<sequence>SLSGSQESSTAPQPRQRTRYSSIALSVWLRYPECPIYVFVLHSQAALIVFAKDSPNVATVVLITAVGCLLNASATLFSRPGFSLPVRLGPLFWSPGWVGLLHPESLFSRRRFHRTVFNKVALFVAKKTLWLGGRPLLGSNILPPSLEWLSFSYHSHQGSGRFPRFPALSEWRPQRIPISRSRNLGSIDSMKRELASVSLTSTQRAKAERNSFRSSLPGLLGFITWCNSSAKPSISILDRLSSLDEELCPSIPLFRCNLGILLRCYQCKRAIAHLADRIRSRPK</sequence>
<reference evidence="1 2" key="1">
    <citation type="journal article" date="2020" name="bioRxiv">
        <title>Metabolic contributions of an alphaproteobacterial endosymbiont in the apicomplexan Cardiosporidium cionae.</title>
        <authorList>
            <person name="Hunter E.S."/>
            <person name="Paight C.J."/>
            <person name="Lane C.E."/>
        </authorList>
    </citation>
    <scope>NUCLEOTIDE SEQUENCE [LARGE SCALE GENOMIC DNA]</scope>
    <source>
        <strain evidence="1">ESH_2018</strain>
    </source>
</reference>
<name>A0ABQ7J3V4_9APIC</name>
<protein>
    <submittedName>
        <fullName evidence="1">Uncharacterized protein</fullName>
    </submittedName>
</protein>
<comment type="caution">
    <text evidence="1">The sequence shown here is derived from an EMBL/GenBank/DDBJ whole genome shotgun (WGS) entry which is preliminary data.</text>
</comment>
<keyword evidence="2" id="KW-1185">Reference proteome</keyword>
<proteinExistence type="predicted"/>
<organism evidence="1 2">
    <name type="scientific">Cardiosporidium cionae</name>
    <dbReference type="NCBI Taxonomy" id="476202"/>
    <lineage>
        <taxon>Eukaryota</taxon>
        <taxon>Sar</taxon>
        <taxon>Alveolata</taxon>
        <taxon>Apicomplexa</taxon>
        <taxon>Aconoidasida</taxon>
        <taxon>Nephromycida</taxon>
        <taxon>Cardiosporidium</taxon>
    </lineage>
</organism>
<evidence type="ECO:0000313" key="1">
    <source>
        <dbReference type="EMBL" id="KAF8817772.1"/>
    </source>
</evidence>
<dbReference type="EMBL" id="JADAQX010001495">
    <property type="protein sequence ID" value="KAF8817772.1"/>
    <property type="molecule type" value="Genomic_DNA"/>
</dbReference>
<accession>A0ABQ7J3V4</accession>
<dbReference type="Proteomes" id="UP000823046">
    <property type="component" value="Unassembled WGS sequence"/>
</dbReference>